<dbReference type="Proteomes" id="UP001148018">
    <property type="component" value="Unassembled WGS sequence"/>
</dbReference>
<dbReference type="Gene3D" id="1.20.140.150">
    <property type="match status" value="1"/>
</dbReference>
<keyword evidence="2 5" id="KW-0812">Transmembrane</keyword>
<gene>
    <name evidence="6" type="ORF">NHX12_031682</name>
</gene>
<dbReference type="PANTHER" id="PTHR20516:SF2">
    <property type="entry name" value="TRANSMEMBRANE PROTEIN 114"/>
    <property type="match status" value="1"/>
</dbReference>
<keyword evidence="4 5" id="KW-0472">Membrane</keyword>
<proteinExistence type="predicted"/>
<accession>A0A9Q0E628</accession>
<dbReference type="GO" id="GO:0016324">
    <property type="term" value="C:apical plasma membrane"/>
    <property type="evidence" value="ECO:0007669"/>
    <property type="project" value="TreeGrafter"/>
</dbReference>
<evidence type="ECO:0000313" key="6">
    <source>
        <dbReference type="EMBL" id="KAJ3600704.1"/>
    </source>
</evidence>
<evidence type="ECO:0000256" key="2">
    <source>
        <dbReference type="ARBA" id="ARBA00022692"/>
    </source>
</evidence>
<feature type="transmembrane region" description="Helical" evidence="5">
    <location>
        <begin position="12"/>
        <end position="35"/>
    </location>
</feature>
<evidence type="ECO:0000256" key="5">
    <source>
        <dbReference type="SAM" id="Phobius"/>
    </source>
</evidence>
<dbReference type="OrthoDB" id="5917530at2759"/>
<protein>
    <submittedName>
        <fullName evidence="6">Uncharacterized protein</fullName>
    </submittedName>
</protein>
<dbReference type="PANTHER" id="PTHR20516">
    <property type="entry name" value="TRANSMEMBRANE PROTEIN 114/235 FAMILY MEMBER"/>
    <property type="match status" value="1"/>
</dbReference>
<evidence type="ECO:0000256" key="4">
    <source>
        <dbReference type="ARBA" id="ARBA00023136"/>
    </source>
</evidence>
<dbReference type="Pfam" id="PF13903">
    <property type="entry name" value="Claudin_2"/>
    <property type="match status" value="1"/>
</dbReference>
<dbReference type="InterPro" id="IPR004031">
    <property type="entry name" value="PMP22/EMP/MP20/Claudin"/>
</dbReference>
<comment type="subcellular location">
    <subcellularLocation>
        <location evidence="1">Membrane</location>
        <topology evidence="1">Multi-pass membrane protein</topology>
    </subcellularLocation>
</comment>
<evidence type="ECO:0000256" key="3">
    <source>
        <dbReference type="ARBA" id="ARBA00022989"/>
    </source>
</evidence>
<keyword evidence="3 5" id="KW-1133">Transmembrane helix</keyword>
<name>A0A9Q0E628_9TELE</name>
<reference evidence="6" key="1">
    <citation type="submission" date="2022-07" db="EMBL/GenBank/DDBJ databases">
        <title>Chromosome-level genome of Muraenolepis orangiensis.</title>
        <authorList>
            <person name="Kim J."/>
        </authorList>
    </citation>
    <scope>NUCLEOTIDE SEQUENCE</scope>
    <source>
        <strain evidence="6">KU_S4_2022</strain>
        <tissue evidence="6">Muscle</tissue>
    </source>
</reference>
<keyword evidence="7" id="KW-1185">Reference proteome</keyword>
<feature type="transmembrane region" description="Helical" evidence="5">
    <location>
        <begin position="84"/>
        <end position="107"/>
    </location>
</feature>
<dbReference type="InterPro" id="IPR039951">
    <property type="entry name" value="TMEM114/TMEM235"/>
</dbReference>
<dbReference type="AlphaFoldDB" id="A0A9Q0E628"/>
<evidence type="ECO:0000313" key="7">
    <source>
        <dbReference type="Proteomes" id="UP001148018"/>
    </source>
</evidence>
<organism evidence="6 7">
    <name type="scientific">Muraenolepis orangiensis</name>
    <name type="common">Patagonian moray cod</name>
    <dbReference type="NCBI Taxonomy" id="630683"/>
    <lineage>
        <taxon>Eukaryota</taxon>
        <taxon>Metazoa</taxon>
        <taxon>Chordata</taxon>
        <taxon>Craniata</taxon>
        <taxon>Vertebrata</taxon>
        <taxon>Euteleostomi</taxon>
        <taxon>Actinopterygii</taxon>
        <taxon>Neopterygii</taxon>
        <taxon>Teleostei</taxon>
        <taxon>Neoteleostei</taxon>
        <taxon>Acanthomorphata</taxon>
        <taxon>Zeiogadaria</taxon>
        <taxon>Gadariae</taxon>
        <taxon>Gadiformes</taxon>
        <taxon>Muraenolepidoidei</taxon>
        <taxon>Muraenolepididae</taxon>
        <taxon>Muraenolepis</taxon>
    </lineage>
</organism>
<comment type="caution">
    <text evidence="6">The sequence shown here is derived from an EMBL/GenBank/DDBJ whole genome shotgun (WGS) entry which is preliminary data.</text>
</comment>
<sequence length="131" mass="14435">MVRPTFRCLSVLVAMLEVSSFVCLVVAVSTDYWYIIDTSRWVNNLSLAQSSHSGLWRVCYEHWWSLESGNLIILLVSSDMQRAFSVLLPLGAIVLVVGGVLGFLGLLARSRNLLTITGILLLLGCKDHGTP</sequence>
<dbReference type="EMBL" id="JANIIK010000047">
    <property type="protein sequence ID" value="KAJ3600704.1"/>
    <property type="molecule type" value="Genomic_DNA"/>
</dbReference>
<evidence type="ECO:0000256" key="1">
    <source>
        <dbReference type="ARBA" id="ARBA00004141"/>
    </source>
</evidence>